<reference evidence="2 3" key="1">
    <citation type="submission" date="2023-10" db="EMBL/GenBank/DDBJ databases">
        <authorList>
            <person name="Maclean D."/>
            <person name="Macfadyen A."/>
        </authorList>
    </citation>
    <scope>NUCLEOTIDE SEQUENCE [LARGE SCALE GENOMIC DNA]</scope>
</reference>
<accession>A0AAV1IC43</accession>
<name>A0AAV1IC43_9CHLO</name>
<organism evidence="2 3">
    <name type="scientific">Coccomyxa viridis</name>
    <dbReference type="NCBI Taxonomy" id="1274662"/>
    <lineage>
        <taxon>Eukaryota</taxon>
        <taxon>Viridiplantae</taxon>
        <taxon>Chlorophyta</taxon>
        <taxon>core chlorophytes</taxon>
        <taxon>Trebouxiophyceae</taxon>
        <taxon>Trebouxiophyceae incertae sedis</taxon>
        <taxon>Coccomyxaceae</taxon>
        <taxon>Coccomyxa</taxon>
    </lineage>
</organism>
<keyword evidence="1" id="KW-0472">Membrane</keyword>
<keyword evidence="1" id="KW-1133">Transmembrane helix</keyword>
<evidence type="ECO:0000256" key="1">
    <source>
        <dbReference type="SAM" id="Phobius"/>
    </source>
</evidence>
<evidence type="ECO:0000313" key="3">
    <source>
        <dbReference type="Proteomes" id="UP001314263"/>
    </source>
</evidence>
<protein>
    <submittedName>
        <fullName evidence="2">Uncharacterized protein</fullName>
    </submittedName>
</protein>
<dbReference type="Proteomes" id="UP001314263">
    <property type="component" value="Unassembled WGS sequence"/>
</dbReference>
<keyword evidence="1" id="KW-0812">Transmembrane</keyword>
<dbReference type="AlphaFoldDB" id="A0AAV1IC43"/>
<dbReference type="PANTHER" id="PTHR35830">
    <property type="entry name" value="OS05G0299200 PROTEIN"/>
    <property type="match status" value="1"/>
</dbReference>
<comment type="caution">
    <text evidence="2">The sequence shown here is derived from an EMBL/GenBank/DDBJ whole genome shotgun (WGS) entry which is preliminary data.</text>
</comment>
<keyword evidence="3" id="KW-1185">Reference proteome</keyword>
<dbReference type="EMBL" id="CAUYUE010000010">
    <property type="protein sequence ID" value="CAK0784282.1"/>
    <property type="molecule type" value="Genomic_DNA"/>
</dbReference>
<dbReference type="PANTHER" id="PTHR35830:SF1">
    <property type="entry name" value="OS05G0299200 PROTEIN"/>
    <property type="match status" value="1"/>
</dbReference>
<proteinExistence type="predicted"/>
<gene>
    <name evidence="2" type="ORF">CVIRNUC_007486</name>
</gene>
<evidence type="ECO:0000313" key="2">
    <source>
        <dbReference type="EMBL" id="CAK0784282.1"/>
    </source>
</evidence>
<feature type="transmembrane region" description="Helical" evidence="1">
    <location>
        <begin position="181"/>
        <end position="199"/>
    </location>
</feature>
<sequence>MLRSACQPPGSVLRCPSRPKYQSSCSRLIGLRCSQRSTESSQDNSSSAADDQKLLTSGLRAIAALAAMAAAAASRAPPCSATGGEWLPRRHWRRLDDPRHRSIDVYKPVKAKRKSRMEQEEGPETAVQHLVEEARSKATSLQHSVSKALTGQSQEGFTIGMRSPTPSYAPQPRYVQFLRSGMGYAVIAAAGVLLAYLLWQVPKLFKGLGRGQQKGRWVRDRSLGGKAIFIPDGSTGSPGKGYELATAEERSMARERATLQVGAPAQPRSASPQEEEQLPEWWNPTPALHVSLYYKEEAEKNAKNIVRELEDAKLAGIDYPVSSLINLRQTCGEAGIAVRPRTASARDAMLRTAAEAAVDAAMEQSGAQLGGMPPAALITGLAGDLDVPEEKAANIALGTVASKARAALIDACAAYREQDSQEAIFQLLRLAGLLEALPLPPGSAQADLVAASISQSASLAERKDIFMTYGRMEPKTADRVAEMLGFDPKMVLPQLQAEIRKKGIMPASQ</sequence>